<evidence type="ECO:0000313" key="1">
    <source>
        <dbReference type="EMBL" id="JAH41522.1"/>
    </source>
</evidence>
<organism evidence="1">
    <name type="scientific">Anguilla anguilla</name>
    <name type="common">European freshwater eel</name>
    <name type="synonym">Muraena anguilla</name>
    <dbReference type="NCBI Taxonomy" id="7936"/>
    <lineage>
        <taxon>Eukaryota</taxon>
        <taxon>Metazoa</taxon>
        <taxon>Chordata</taxon>
        <taxon>Craniata</taxon>
        <taxon>Vertebrata</taxon>
        <taxon>Euteleostomi</taxon>
        <taxon>Actinopterygii</taxon>
        <taxon>Neopterygii</taxon>
        <taxon>Teleostei</taxon>
        <taxon>Anguilliformes</taxon>
        <taxon>Anguillidae</taxon>
        <taxon>Anguilla</taxon>
    </lineage>
</organism>
<dbReference type="EMBL" id="GBXM01067055">
    <property type="protein sequence ID" value="JAH41522.1"/>
    <property type="molecule type" value="Transcribed_RNA"/>
</dbReference>
<protein>
    <submittedName>
        <fullName evidence="1">Uncharacterized protein</fullName>
    </submittedName>
</protein>
<reference evidence="1" key="2">
    <citation type="journal article" date="2015" name="Fish Shellfish Immunol.">
        <title>Early steps in the European eel (Anguilla anguilla)-Vibrio vulnificus interaction in the gills: Role of the RtxA13 toxin.</title>
        <authorList>
            <person name="Callol A."/>
            <person name="Pajuelo D."/>
            <person name="Ebbesson L."/>
            <person name="Teles M."/>
            <person name="MacKenzie S."/>
            <person name="Amaro C."/>
        </authorList>
    </citation>
    <scope>NUCLEOTIDE SEQUENCE</scope>
</reference>
<sequence>MSHGVRGKDCCTSFVFHAWLRFKPTPPGWTLDMVQQLTAIKYEL</sequence>
<dbReference type="AlphaFoldDB" id="A0A0E9SJW2"/>
<name>A0A0E9SJW2_ANGAN</name>
<reference evidence="1" key="1">
    <citation type="submission" date="2014-11" db="EMBL/GenBank/DDBJ databases">
        <authorList>
            <person name="Amaro Gonzalez C."/>
        </authorList>
    </citation>
    <scope>NUCLEOTIDE SEQUENCE</scope>
</reference>
<proteinExistence type="predicted"/>
<accession>A0A0E9SJW2</accession>